<reference evidence="4 5" key="1">
    <citation type="submission" date="2024-04" db="EMBL/GenBank/DDBJ databases">
        <authorList>
            <consortium name="Genoscope - CEA"/>
            <person name="William W."/>
        </authorList>
    </citation>
    <scope>NUCLEOTIDE SEQUENCE [LARGE SCALE GENOMIC DNA]</scope>
</reference>
<dbReference type="CDD" id="cd00041">
    <property type="entry name" value="CUB"/>
    <property type="match status" value="1"/>
</dbReference>
<feature type="domain" description="CUB" evidence="3">
    <location>
        <begin position="1"/>
        <end position="67"/>
    </location>
</feature>
<protein>
    <recommendedName>
        <fullName evidence="3">CUB domain-containing protein</fullName>
    </recommendedName>
</protein>
<accession>A0AAV2IE97</accession>
<dbReference type="InterPro" id="IPR000859">
    <property type="entry name" value="CUB_dom"/>
</dbReference>
<comment type="caution">
    <text evidence="2">Lacks conserved residue(s) required for the propagation of feature annotation.</text>
</comment>
<dbReference type="SUPFAM" id="SSF49854">
    <property type="entry name" value="Spermadhesin, CUB domain"/>
    <property type="match status" value="1"/>
</dbReference>
<keyword evidence="5" id="KW-1185">Reference proteome</keyword>
<comment type="caution">
    <text evidence="4">The sequence shown here is derived from an EMBL/GenBank/DDBJ whole genome shotgun (WGS) entry which is preliminary data.</text>
</comment>
<proteinExistence type="predicted"/>
<gene>
    <name evidence="4" type="ORF">GSLYS_00018700001</name>
</gene>
<organism evidence="4 5">
    <name type="scientific">Lymnaea stagnalis</name>
    <name type="common">Great pond snail</name>
    <name type="synonym">Helix stagnalis</name>
    <dbReference type="NCBI Taxonomy" id="6523"/>
    <lineage>
        <taxon>Eukaryota</taxon>
        <taxon>Metazoa</taxon>
        <taxon>Spiralia</taxon>
        <taxon>Lophotrochozoa</taxon>
        <taxon>Mollusca</taxon>
        <taxon>Gastropoda</taxon>
        <taxon>Heterobranchia</taxon>
        <taxon>Euthyneura</taxon>
        <taxon>Panpulmonata</taxon>
        <taxon>Hygrophila</taxon>
        <taxon>Lymnaeoidea</taxon>
        <taxon>Lymnaeidae</taxon>
        <taxon>Lymnaea</taxon>
    </lineage>
</organism>
<keyword evidence="1" id="KW-1015">Disulfide bond</keyword>
<dbReference type="AlphaFoldDB" id="A0AAV2IE97"/>
<dbReference type="EMBL" id="CAXITT010000688">
    <property type="protein sequence ID" value="CAL1545217.1"/>
    <property type="molecule type" value="Genomic_DNA"/>
</dbReference>
<sequence length="67" mass="7556">LFKISFKRLDIEGDDESNDCPDYLKVFDGDSSDSPLLTTLCGSDSEAKSVRLRSSRNALLIQFFTDY</sequence>
<evidence type="ECO:0000256" key="1">
    <source>
        <dbReference type="ARBA" id="ARBA00023157"/>
    </source>
</evidence>
<dbReference type="PROSITE" id="PS01180">
    <property type="entry name" value="CUB"/>
    <property type="match status" value="1"/>
</dbReference>
<evidence type="ECO:0000259" key="3">
    <source>
        <dbReference type="PROSITE" id="PS01180"/>
    </source>
</evidence>
<evidence type="ECO:0000256" key="2">
    <source>
        <dbReference type="PROSITE-ProRule" id="PRU00059"/>
    </source>
</evidence>
<dbReference type="Gene3D" id="2.60.120.290">
    <property type="entry name" value="Spermadhesin, CUB domain"/>
    <property type="match status" value="1"/>
</dbReference>
<name>A0AAV2IE97_LYMST</name>
<feature type="non-terminal residue" evidence="4">
    <location>
        <position position="67"/>
    </location>
</feature>
<evidence type="ECO:0000313" key="4">
    <source>
        <dbReference type="EMBL" id="CAL1545217.1"/>
    </source>
</evidence>
<dbReference type="Pfam" id="PF00431">
    <property type="entry name" value="CUB"/>
    <property type="match status" value="1"/>
</dbReference>
<dbReference type="Proteomes" id="UP001497497">
    <property type="component" value="Unassembled WGS sequence"/>
</dbReference>
<feature type="non-terminal residue" evidence="4">
    <location>
        <position position="1"/>
    </location>
</feature>
<evidence type="ECO:0000313" key="5">
    <source>
        <dbReference type="Proteomes" id="UP001497497"/>
    </source>
</evidence>
<dbReference type="InterPro" id="IPR035914">
    <property type="entry name" value="Sperma_CUB_dom_sf"/>
</dbReference>